<feature type="domain" description="RNase H type-1" evidence="1">
    <location>
        <begin position="20"/>
        <end position="109"/>
    </location>
</feature>
<evidence type="ECO:0000313" key="3">
    <source>
        <dbReference type="Proteomes" id="UP000187203"/>
    </source>
</evidence>
<dbReference type="EMBL" id="AWUE01018060">
    <property type="protein sequence ID" value="OMO82891.1"/>
    <property type="molecule type" value="Genomic_DNA"/>
</dbReference>
<dbReference type="InterPro" id="IPR012337">
    <property type="entry name" value="RNaseH-like_sf"/>
</dbReference>
<name>A0A1R3IK46_9ROSI</name>
<dbReference type="SUPFAM" id="SSF53098">
    <property type="entry name" value="Ribonuclease H-like"/>
    <property type="match status" value="1"/>
</dbReference>
<gene>
    <name evidence="2" type="ORF">COLO4_22772</name>
</gene>
<comment type="caution">
    <text evidence="2">The sequence shown here is derived from an EMBL/GenBank/DDBJ whole genome shotgun (WGS) entry which is preliminary data.</text>
</comment>
<organism evidence="2 3">
    <name type="scientific">Corchorus olitorius</name>
    <dbReference type="NCBI Taxonomy" id="93759"/>
    <lineage>
        <taxon>Eukaryota</taxon>
        <taxon>Viridiplantae</taxon>
        <taxon>Streptophyta</taxon>
        <taxon>Embryophyta</taxon>
        <taxon>Tracheophyta</taxon>
        <taxon>Spermatophyta</taxon>
        <taxon>Magnoliopsida</taxon>
        <taxon>eudicotyledons</taxon>
        <taxon>Gunneridae</taxon>
        <taxon>Pentapetalae</taxon>
        <taxon>rosids</taxon>
        <taxon>malvids</taxon>
        <taxon>Malvales</taxon>
        <taxon>Malvaceae</taxon>
        <taxon>Grewioideae</taxon>
        <taxon>Apeibeae</taxon>
        <taxon>Corchorus</taxon>
    </lineage>
</organism>
<dbReference type="InterPro" id="IPR044730">
    <property type="entry name" value="RNase_H-like_dom_plant"/>
</dbReference>
<dbReference type="GO" id="GO:0003676">
    <property type="term" value="F:nucleic acid binding"/>
    <property type="evidence" value="ECO:0007669"/>
    <property type="project" value="InterPro"/>
</dbReference>
<protein>
    <recommendedName>
        <fullName evidence="1">RNase H type-1 domain-containing protein</fullName>
    </recommendedName>
</protein>
<dbReference type="PANTHER" id="PTHR33033">
    <property type="entry name" value="POLYNUCLEOTIDYL TRANSFERASE, RIBONUCLEASE H-LIKE SUPERFAMILY PROTEIN-RELATED"/>
    <property type="match status" value="1"/>
</dbReference>
<dbReference type="OrthoDB" id="957938at2759"/>
<dbReference type="Gene3D" id="3.30.420.10">
    <property type="entry name" value="Ribonuclease H-like superfamily/Ribonuclease H"/>
    <property type="match status" value="1"/>
</dbReference>
<dbReference type="Proteomes" id="UP000187203">
    <property type="component" value="Unassembled WGS sequence"/>
</dbReference>
<dbReference type="InterPro" id="IPR002156">
    <property type="entry name" value="RNaseH_domain"/>
</dbReference>
<sequence>MAPNLVTVPFKDAATRTNIGQAGAAMAEVLAIREALIIFFASEWKNNYSLIIESDCFNAVKWVNASISCPWKLRRFISQIGIITRGATNWKLLHIFREANSLADELAKAGINRLSNLLEFG</sequence>
<evidence type="ECO:0000259" key="1">
    <source>
        <dbReference type="Pfam" id="PF13456"/>
    </source>
</evidence>
<dbReference type="AlphaFoldDB" id="A0A1R3IK46"/>
<proteinExistence type="predicted"/>
<dbReference type="CDD" id="cd06222">
    <property type="entry name" value="RNase_H_like"/>
    <property type="match status" value="1"/>
</dbReference>
<dbReference type="InterPro" id="IPR036397">
    <property type="entry name" value="RNaseH_sf"/>
</dbReference>
<dbReference type="PANTHER" id="PTHR33033:SF121">
    <property type="entry name" value="POLYNUCLEOTIDYL TRANSFERASE, RIBONUCLEASE H-LIKE SUPERFAMILY PROTEIN"/>
    <property type="match status" value="1"/>
</dbReference>
<keyword evidence="3" id="KW-1185">Reference proteome</keyword>
<accession>A0A1R3IK46</accession>
<dbReference type="Pfam" id="PF13456">
    <property type="entry name" value="RVT_3"/>
    <property type="match status" value="1"/>
</dbReference>
<reference evidence="3" key="1">
    <citation type="submission" date="2013-09" db="EMBL/GenBank/DDBJ databases">
        <title>Corchorus olitorius genome sequencing.</title>
        <authorList>
            <person name="Alam M."/>
            <person name="Haque M.S."/>
            <person name="Islam M.S."/>
            <person name="Emdad E.M."/>
            <person name="Islam M.M."/>
            <person name="Ahmed B."/>
            <person name="Halim A."/>
            <person name="Hossen Q.M.M."/>
            <person name="Hossain M.Z."/>
            <person name="Ahmed R."/>
            <person name="Khan M.M."/>
            <person name="Islam R."/>
            <person name="Rashid M.M."/>
            <person name="Khan S.A."/>
            <person name="Rahman M.S."/>
            <person name="Alam M."/>
            <person name="Yahiya A.S."/>
            <person name="Khan M.S."/>
            <person name="Azam M.S."/>
            <person name="Haque T."/>
            <person name="Lashkar M.Z.H."/>
            <person name="Akhand A.I."/>
            <person name="Morshed G."/>
            <person name="Roy S."/>
            <person name="Uddin K.S."/>
            <person name="Rabeya T."/>
            <person name="Hossain A.S."/>
            <person name="Chowdhury A."/>
            <person name="Snigdha A.R."/>
            <person name="Mortoza M.S."/>
            <person name="Matin S.A."/>
            <person name="Hoque S.M.E."/>
            <person name="Islam M.K."/>
            <person name="Roy D.K."/>
            <person name="Haider R."/>
            <person name="Moosa M.M."/>
            <person name="Elias S.M."/>
            <person name="Hasan A.M."/>
            <person name="Jahan S."/>
            <person name="Shafiuddin M."/>
            <person name="Mahmood N."/>
            <person name="Shommy N.S."/>
        </authorList>
    </citation>
    <scope>NUCLEOTIDE SEQUENCE [LARGE SCALE GENOMIC DNA]</scope>
    <source>
        <strain evidence="3">cv. O-4</strain>
    </source>
</reference>
<dbReference type="GO" id="GO:0004523">
    <property type="term" value="F:RNA-DNA hybrid ribonuclease activity"/>
    <property type="evidence" value="ECO:0007669"/>
    <property type="project" value="InterPro"/>
</dbReference>
<evidence type="ECO:0000313" key="2">
    <source>
        <dbReference type="EMBL" id="OMO82891.1"/>
    </source>
</evidence>